<dbReference type="PANTHER" id="PTHR34301">
    <property type="entry name" value="DNA-BINDING PROTEIN-RELATED"/>
    <property type="match status" value="1"/>
</dbReference>
<organism evidence="2 3">
    <name type="scientific">Brevundimonas alba</name>
    <dbReference type="NCBI Taxonomy" id="74314"/>
    <lineage>
        <taxon>Bacteria</taxon>
        <taxon>Pseudomonadati</taxon>
        <taxon>Pseudomonadota</taxon>
        <taxon>Alphaproteobacteria</taxon>
        <taxon>Caulobacterales</taxon>
        <taxon>Caulobacteraceae</taxon>
        <taxon>Brevundimonas</taxon>
    </lineage>
</organism>
<proteinExistence type="predicted"/>
<reference evidence="2 3" key="1">
    <citation type="submission" date="2020-03" db="EMBL/GenBank/DDBJ databases">
        <title>Genomic Encyclopedia of Type Strains, Phase IV (KMG-IV): sequencing the most valuable type-strain genomes for metagenomic binning, comparative biology and taxonomic classification.</title>
        <authorList>
            <person name="Goeker M."/>
        </authorList>
    </citation>
    <scope>NUCLEOTIDE SEQUENCE [LARGE SCALE GENOMIC DNA]</scope>
    <source>
        <strain evidence="2 3">DSM 4736</strain>
    </source>
</reference>
<protein>
    <recommendedName>
        <fullName evidence="1">Orc1-like AAA ATPase domain-containing protein</fullName>
    </recommendedName>
</protein>
<evidence type="ECO:0000259" key="1">
    <source>
        <dbReference type="Pfam" id="PF13191"/>
    </source>
</evidence>
<feature type="domain" description="Orc1-like AAA ATPase" evidence="1">
    <location>
        <begin position="21"/>
        <end position="199"/>
    </location>
</feature>
<dbReference type="Gene3D" id="3.40.50.300">
    <property type="entry name" value="P-loop containing nucleotide triphosphate hydrolases"/>
    <property type="match status" value="1"/>
</dbReference>
<dbReference type="Pfam" id="PF13191">
    <property type="entry name" value="AAA_16"/>
    <property type="match status" value="1"/>
</dbReference>
<accession>A0A7X5YMG2</accession>
<keyword evidence="3" id="KW-1185">Reference proteome</keyword>
<dbReference type="Proteomes" id="UP000587415">
    <property type="component" value="Unassembled WGS sequence"/>
</dbReference>
<dbReference type="EMBL" id="JAATJM010000001">
    <property type="protein sequence ID" value="NJC41245.1"/>
    <property type="molecule type" value="Genomic_DNA"/>
</dbReference>
<dbReference type="SUPFAM" id="SSF52540">
    <property type="entry name" value="P-loop containing nucleoside triphosphate hydrolases"/>
    <property type="match status" value="1"/>
</dbReference>
<comment type="caution">
    <text evidence="2">The sequence shown here is derived from an EMBL/GenBank/DDBJ whole genome shotgun (WGS) entry which is preliminary data.</text>
</comment>
<evidence type="ECO:0000313" key="3">
    <source>
        <dbReference type="Proteomes" id="UP000587415"/>
    </source>
</evidence>
<name>A0A7X5YMG2_9CAUL</name>
<dbReference type="AlphaFoldDB" id="A0A7X5YMG2"/>
<gene>
    <name evidence="2" type="ORF">GGQ87_001503</name>
</gene>
<dbReference type="RefSeq" id="WP_168046180.1">
    <property type="nucleotide sequence ID" value="NZ_JAATJM010000001.1"/>
</dbReference>
<sequence>MVQPGRFNPFRPNNMVNPGMFVGRVDELQAVDRCLFQAKNGNPQHFLVLGERGIGKSSLLYYVELIASGKIKGFNQVGMRFLTVSIDLGNCPTQFDIIRKIARGLKQAAGEHLIAREAAKALWNWLTNWEVLGVKYQKTSTEMDSEEVMEDLVTRLSAFCSETVGHLDGVLFLIDEADRPHSDAGLGALLKFFTERLARKSCNNVIVGMAGLPSVMTRLRESHESSPRLFHTLPLEPLEVSERKQVVEIGLLNAAEKNHVATRATPEALSFIAELSEGYPHFVQQFAYDAFEQDHDDVIDVEDVGIGAYKEGGALSQLGDKYFAEMYHARIGSEDYRRVLNAMAPYGDGWVSRKDIICESGVSETNVTNALGTLKQKNIIIQDESRRGFYRLPTKSFGAWINAIKAAKQKTEGQSGELFLG</sequence>
<dbReference type="InterPro" id="IPR041664">
    <property type="entry name" value="AAA_16"/>
</dbReference>
<dbReference type="PANTHER" id="PTHR34301:SF8">
    <property type="entry name" value="ATPASE DOMAIN-CONTAINING PROTEIN"/>
    <property type="match status" value="1"/>
</dbReference>
<evidence type="ECO:0000313" key="2">
    <source>
        <dbReference type="EMBL" id="NJC41245.1"/>
    </source>
</evidence>
<dbReference type="InterPro" id="IPR027417">
    <property type="entry name" value="P-loop_NTPase"/>
</dbReference>